<protein>
    <submittedName>
        <fullName evidence="2">Tetratricopeptide repeat protein</fullName>
    </submittedName>
</protein>
<proteinExistence type="predicted"/>
<dbReference type="PROSITE" id="PS50005">
    <property type="entry name" value="TPR"/>
    <property type="match status" value="2"/>
</dbReference>
<gene>
    <name evidence="2" type="ORF">HLH35_04955</name>
</gene>
<dbReference type="InterPro" id="IPR011990">
    <property type="entry name" value="TPR-like_helical_dom_sf"/>
</dbReference>
<name>A0A7W4IYZ0_9PROT</name>
<dbReference type="Proteomes" id="UP000577891">
    <property type="component" value="Unassembled WGS sequence"/>
</dbReference>
<dbReference type="SUPFAM" id="SSF53474">
    <property type="entry name" value="alpha/beta-Hydrolases"/>
    <property type="match status" value="1"/>
</dbReference>
<evidence type="ECO:0000313" key="3">
    <source>
        <dbReference type="Proteomes" id="UP000577891"/>
    </source>
</evidence>
<dbReference type="SMART" id="SM00028">
    <property type="entry name" value="TPR"/>
    <property type="match status" value="2"/>
</dbReference>
<dbReference type="RefSeq" id="WP_182978089.1">
    <property type="nucleotide sequence ID" value="NZ_BAABGB010000027.1"/>
</dbReference>
<keyword evidence="1" id="KW-0802">TPR repeat</keyword>
<dbReference type="Gene3D" id="1.25.40.10">
    <property type="entry name" value="Tetratricopeptide repeat domain"/>
    <property type="match status" value="1"/>
</dbReference>
<dbReference type="AlphaFoldDB" id="A0A7W4IYZ0"/>
<organism evidence="2 3">
    <name type="scientific">Gluconacetobacter asukensis</name>
    <dbReference type="NCBI Taxonomy" id="1017181"/>
    <lineage>
        <taxon>Bacteria</taxon>
        <taxon>Pseudomonadati</taxon>
        <taxon>Pseudomonadota</taxon>
        <taxon>Alphaproteobacteria</taxon>
        <taxon>Acetobacterales</taxon>
        <taxon>Acetobacteraceae</taxon>
        <taxon>Gluconacetobacter</taxon>
    </lineage>
</organism>
<sequence>MGKNLLIAQSDMTEAFFLEGETDFLLITFNHLSIRANGSDFWGRSIAEKAGFNCLGFMSKTPHWFPRNDRIFENESVKKILDRFSTKIIYGHSMGGHAALKHSNRLGASVVICFSPQYSIDPSITLQNDTRFHRRFNPSLNENMSIIPSDIKGDIFVFTDQKMPQDRFHVDLLRGVTNFHDIVMPYAGHETVQCFAGTSKIITLIDSCLSLDYQNIRRMASIYRRSSIYRKKNVMINLSRKLARSKNFEKMIKLTEYMEEIIPHDPIVFDIRSNAYLRMGIFSEALSNIEVAIRMNPQRSGFYKQKALVLERIGDLDEALKFAEIALSIEPHRDDHKKTVAFFSSRVKKISTIC</sequence>
<accession>A0A7W4IYZ0</accession>
<reference evidence="2 3" key="1">
    <citation type="submission" date="2020-04" db="EMBL/GenBank/DDBJ databases">
        <title>Description of novel Gluconacetobacter.</title>
        <authorList>
            <person name="Sombolestani A."/>
        </authorList>
    </citation>
    <scope>NUCLEOTIDE SEQUENCE [LARGE SCALE GENOMIC DNA]</scope>
    <source>
        <strain evidence="2 3">LMG 27724</strain>
    </source>
</reference>
<evidence type="ECO:0000313" key="2">
    <source>
        <dbReference type="EMBL" id="MBB2171473.1"/>
    </source>
</evidence>
<dbReference type="SUPFAM" id="SSF48452">
    <property type="entry name" value="TPR-like"/>
    <property type="match status" value="1"/>
</dbReference>
<dbReference type="EMBL" id="JABEQE010000003">
    <property type="protein sequence ID" value="MBB2171473.1"/>
    <property type="molecule type" value="Genomic_DNA"/>
</dbReference>
<feature type="repeat" description="TPR" evidence="1">
    <location>
        <begin position="266"/>
        <end position="299"/>
    </location>
</feature>
<dbReference type="InterPro" id="IPR019734">
    <property type="entry name" value="TPR_rpt"/>
</dbReference>
<feature type="repeat" description="TPR" evidence="1">
    <location>
        <begin position="300"/>
        <end position="333"/>
    </location>
</feature>
<evidence type="ECO:0000256" key="1">
    <source>
        <dbReference type="PROSITE-ProRule" id="PRU00339"/>
    </source>
</evidence>
<dbReference type="InterPro" id="IPR029058">
    <property type="entry name" value="AB_hydrolase_fold"/>
</dbReference>
<keyword evidence="3" id="KW-1185">Reference proteome</keyword>
<comment type="caution">
    <text evidence="2">The sequence shown here is derived from an EMBL/GenBank/DDBJ whole genome shotgun (WGS) entry which is preliminary data.</text>
</comment>